<proteinExistence type="predicted"/>
<accession>A0A4Q0PHE8</accession>
<organism evidence="1 2">
    <name type="scientific">Leeuwenhoekiella polynyae</name>
    <dbReference type="NCBI Taxonomy" id="1550906"/>
    <lineage>
        <taxon>Bacteria</taxon>
        <taxon>Pseudomonadati</taxon>
        <taxon>Bacteroidota</taxon>
        <taxon>Flavobacteriia</taxon>
        <taxon>Flavobacteriales</taxon>
        <taxon>Flavobacteriaceae</taxon>
        <taxon>Leeuwenhoekiella</taxon>
    </lineage>
</organism>
<gene>
    <name evidence="1" type="ORF">DSM02_836</name>
</gene>
<reference evidence="1 2" key="1">
    <citation type="submission" date="2018-07" db="EMBL/GenBank/DDBJ databases">
        <title>Leeuwenhoekiella genomics.</title>
        <authorList>
            <person name="Tahon G."/>
            <person name="Willems A."/>
        </authorList>
    </citation>
    <scope>NUCLEOTIDE SEQUENCE [LARGE SCALE GENOMIC DNA]</scope>
    <source>
        <strain evidence="1 2">LMG 29608</strain>
    </source>
</reference>
<dbReference type="Proteomes" id="UP000289859">
    <property type="component" value="Unassembled WGS sequence"/>
</dbReference>
<sequence length="90" mass="10470">MVGNYRMNAIKKQNQNTEIKMEISIFRTSVVTEANINKLKAILDILVGAGNWNFDLEDADNILRVYYPPYQNNFLANEIKKYGFLCTELY</sequence>
<evidence type="ECO:0000313" key="1">
    <source>
        <dbReference type="EMBL" id="RXG25669.1"/>
    </source>
</evidence>
<keyword evidence="2" id="KW-1185">Reference proteome</keyword>
<protein>
    <submittedName>
        <fullName evidence="1">Uncharacterized protein</fullName>
    </submittedName>
</protein>
<dbReference type="EMBL" id="QOVK01000002">
    <property type="protein sequence ID" value="RXG25669.1"/>
    <property type="molecule type" value="Genomic_DNA"/>
</dbReference>
<name>A0A4Q0PHE8_9FLAO</name>
<evidence type="ECO:0000313" key="2">
    <source>
        <dbReference type="Proteomes" id="UP000289859"/>
    </source>
</evidence>
<dbReference type="AlphaFoldDB" id="A0A4Q0PHE8"/>
<comment type="caution">
    <text evidence="1">The sequence shown here is derived from an EMBL/GenBank/DDBJ whole genome shotgun (WGS) entry which is preliminary data.</text>
</comment>